<gene>
    <name evidence="4" type="ORF">ACFPOH_08860</name>
</gene>
<dbReference type="PROSITE" id="PS51257">
    <property type="entry name" value="PROKAR_LIPOPROTEIN"/>
    <property type="match status" value="1"/>
</dbReference>
<evidence type="ECO:0000256" key="2">
    <source>
        <dbReference type="ARBA" id="ARBA00010742"/>
    </source>
</evidence>
<reference evidence="5" key="1">
    <citation type="journal article" date="2019" name="Int. J. Syst. Evol. Microbiol.">
        <title>The Global Catalogue of Microorganisms (GCM) 10K type strain sequencing project: providing services to taxonomists for standard genome sequencing and annotation.</title>
        <authorList>
            <consortium name="The Broad Institute Genomics Platform"/>
            <consortium name="The Broad Institute Genome Sequencing Center for Infectious Disease"/>
            <person name="Wu L."/>
            <person name="Ma J."/>
        </authorList>
    </citation>
    <scope>NUCLEOTIDE SEQUENCE [LARGE SCALE GENOMIC DNA]</scope>
    <source>
        <strain evidence="5">CCUG 56331</strain>
    </source>
</reference>
<organism evidence="4 5">
    <name type="scientific">Ureibacillus suwonensis</name>
    <dbReference type="NCBI Taxonomy" id="313007"/>
    <lineage>
        <taxon>Bacteria</taxon>
        <taxon>Bacillati</taxon>
        <taxon>Bacillota</taxon>
        <taxon>Bacilli</taxon>
        <taxon>Bacillales</taxon>
        <taxon>Caryophanaceae</taxon>
        <taxon>Ureibacillus</taxon>
    </lineage>
</organism>
<dbReference type="EMBL" id="JBHSNQ010000075">
    <property type="protein sequence ID" value="MFC5541872.1"/>
    <property type="molecule type" value="Genomic_DNA"/>
</dbReference>
<accession>A0ABW0RAS4</accession>
<evidence type="ECO:0000256" key="3">
    <source>
        <dbReference type="ARBA" id="ARBA00022729"/>
    </source>
</evidence>
<comment type="similarity">
    <text evidence="2">Belongs to the bacterial solute-binding protein SsuA/TauA family.</text>
</comment>
<dbReference type="PANTHER" id="PTHR30024">
    <property type="entry name" value="ALIPHATIC SULFONATES-BINDING PROTEIN-RELATED"/>
    <property type="match status" value="1"/>
</dbReference>
<evidence type="ECO:0000256" key="1">
    <source>
        <dbReference type="ARBA" id="ARBA00004418"/>
    </source>
</evidence>
<comment type="caution">
    <text evidence="4">The sequence shown here is derived from an EMBL/GenBank/DDBJ whole genome shotgun (WGS) entry which is preliminary data.</text>
</comment>
<sequence length="364" mass="40757">MKSHYRQFLIIVMVFTFSVILAACGSKQNANETESTTGSNDDKQYHLKVGYLKMNGAPLADIAIYEGFFEEENLEVELVPFNASTDGINALQTNKIDIGLTFGTTTPLAFIAKGADLNIIGGHMEGGHPVYVPKEDADQYKTFADFKGKTIGTVRLSVPDIIFKNALLNAGLDIEKDVKFVEFKSNANLIEAAAARKVDAAFSLSGFLTQATEAGLVPFAWSNDVQPGHVCCRVVTHGDYTEDQQIAFKKFLKGLIKAERVKLENPQIAVEASKERFNLPDEQVNEIVNEEHLINSADPHKHQVEELWKQMKGLGYIEGEAQNIDLNKHFNLKFYEEALEELIAENPDDEYYQQVLERYKQQNL</sequence>
<name>A0ABW0RAS4_9BACL</name>
<proteinExistence type="inferred from homology"/>
<dbReference type="Pfam" id="PF13379">
    <property type="entry name" value="NMT1_2"/>
    <property type="match status" value="1"/>
</dbReference>
<comment type="subcellular location">
    <subcellularLocation>
        <location evidence="1">Periplasm</location>
    </subcellularLocation>
</comment>
<evidence type="ECO:0000313" key="4">
    <source>
        <dbReference type="EMBL" id="MFC5541872.1"/>
    </source>
</evidence>
<keyword evidence="5" id="KW-1185">Reference proteome</keyword>
<dbReference type="SUPFAM" id="SSF53850">
    <property type="entry name" value="Periplasmic binding protein-like II"/>
    <property type="match status" value="1"/>
</dbReference>
<dbReference type="Gene3D" id="3.40.190.10">
    <property type="entry name" value="Periplasmic binding protein-like II"/>
    <property type="match status" value="2"/>
</dbReference>
<keyword evidence="3" id="KW-0732">Signal</keyword>
<evidence type="ECO:0000313" key="5">
    <source>
        <dbReference type="Proteomes" id="UP001595978"/>
    </source>
</evidence>
<dbReference type="RefSeq" id="WP_390309431.1">
    <property type="nucleotide sequence ID" value="NZ_JBHSNQ010000075.1"/>
</dbReference>
<dbReference type="Proteomes" id="UP001595978">
    <property type="component" value="Unassembled WGS sequence"/>
</dbReference>
<dbReference type="PANTHER" id="PTHR30024:SF47">
    <property type="entry name" value="TAURINE-BINDING PERIPLASMIC PROTEIN"/>
    <property type="match status" value="1"/>
</dbReference>
<protein>
    <submittedName>
        <fullName evidence="4">ABC transporter substrate-binding protein</fullName>
    </submittedName>
</protein>